<dbReference type="EMBL" id="BAABIK010000032">
    <property type="protein sequence ID" value="GAA4954204.1"/>
    <property type="molecule type" value="Genomic_DNA"/>
</dbReference>
<keyword evidence="4" id="KW-1185">Reference proteome</keyword>
<evidence type="ECO:0000256" key="1">
    <source>
        <dbReference type="SAM" id="MobiDB-lite"/>
    </source>
</evidence>
<dbReference type="Gene3D" id="3.90.1570.10">
    <property type="entry name" value="tt1808, chain A"/>
    <property type="match status" value="1"/>
</dbReference>
<dbReference type="CDD" id="cd06260">
    <property type="entry name" value="DUF820-like"/>
    <property type="match status" value="1"/>
</dbReference>
<dbReference type="GO" id="GO:0004519">
    <property type="term" value="F:endonuclease activity"/>
    <property type="evidence" value="ECO:0007669"/>
    <property type="project" value="UniProtKB-KW"/>
</dbReference>
<dbReference type="Pfam" id="PF05685">
    <property type="entry name" value="Uma2"/>
    <property type="match status" value="1"/>
</dbReference>
<comment type="caution">
    <text evidence="3">The sequence shown here is derived from an EMBL/GenBank/DDBJ whole genome shotgun (WGS) entry which is preliminary data.</text>
</comment>
<dbReference type="Proteomes" id="UP001499993">
    <property type="component" value="Unassembled WGS sequence"/>
</dbReference>
<dbReference type="InterPro" id="IPR008538">
    <property type="entry name" value="Uma2"/>
</dbReference>
<keyword evidence="3" id="KW-0255">Endonuclease</keyword>
<dbReference type="SUPFAM" id="SSF52980">
    <property type="entry name" value="Restriction endonuclease-like"/>
    <property type="match status" value="1"/>
</dbReference>
<dbReference type="InterPro" id="IPR012296">
    <property type="entry name" value="Nuclease_put_TT1808"/>
</dbReference>
<evidence type="ECO:0000313" key="4">
    <source>
        <dbReference type="Proteomes" id="UP001499993"/>
    </source>
</evidence>
<keyword evidence="3" id="KW-0540">Nuclease</keyword>
<organism evidence="3 4">
    <name type="scientific">Streptomonospora halophila</name>
    <dbReference type="NCBI Taxonomy" id="427369"/>
    <lineage>
        <taxon>Bacteria</taxon>
        <taxon>Bacillati</taxon>
        <taxon>Actinomycetota</taxon>
        <taxon>Actinomycetes</taxon>
        <taxon>Streptosporangiales</taxon>
        <taxon>Nocardiopsidaceae</taxon>
        <taxon>Streptomonospora</taxon>
    </lineage>
</organism>
<name>A0ABP9GVU8_9ACTN</name>
<keyword evidence="3" id="KW-0378">Hydrolase</keyword>
<sequence>MSVATAEPSSAGAPEESPPTVEDTSLRSVAERMADMLPEGFRAEILEGSIVVSPTPRKKHGGVISRIQRQLIHRLPDDRDCYQVVAVGTPGDNADFAIPDLLVMPAAEAEADDGRLAAPDAVDLVLEVVSVRNAPADIEIKPRVYAGMGIAIYLLVDPRDGSVICYSDPREGAYQATHRMKFGDAVVLPEPLKDVRIETDDLPLYA</sequence>
<feature type="domain" description="Putative restriction endonuclease" evidence="2">
    <location>
        <begin position="36"/>
        <end position="196"/>
    </location>
</feature>
<dbReference type="PANTHER" id="PTHR35400:SF3">
    <property type="entry name" value="SLL1072 PROTEIN"/>
    <property type="match status" value="1"/>
</dbReference>
<dbReference type="PANTHER" id="PTHR35400">
    <property type="entry name" value="SLR1083 PROTEIN"/>
    <property type="match status" value="1"/>
</dbReference>
<proteinExistence type="predicted"/>
<reference evidence="4" key="1">
    <citation type="journal article" date="2019" name="Int. J. Syst. Evol. Microbiol.">
        <title>The Global Catalogue of Microorganisms (GCM) 10K type strain sequencing project: providing services to taxonomists for standard genome sequencing and annotation.</title>
        <authorList>
            <consortium name="The Broad Institute Genomics Platform"/>
            <consortium name="The Broad Institute Genome Sequencing Center for Infectious Disease"/>
            <person name="Wu L."/>
            <person name="Ma J."/>
        </authorList>
    </citation>
    <scope>NUCLEOTIDE SEQUENCE [LARGE SCALE GENOMIC DNA]</scope>
    <source>
        <strain evidence="4">JCM 18123</strain>
    </source>
</reference>
<accession>A0ABP9GVU8</accession>
<dbReference type="InterPro" id="IPR011335">
    <property type="entry name" value="Restrct_endonuc-II-like"/>
</dbReference>
<feature type="compositionally biased region" description="Low complexity" evidence="1">
    <location>
        <begin position="1"/>
        <end position="19"/>
    </location>
</feature>
<gene>
    <name evidence="3" type="ORF">GCM10023224_44400</name>
</gene>
<feature type="region of interest" description="Disordered" evidence="1">
    <location>
        <begin position="1"/>
        <end position="25"/>
    </location>
</feature>
<evidence type="ECO:0000259" key="2">
    <source>
        <dbReference type="Pfam" id="PF05685"/>
    </source>
</evidence>
<protein>
    <submittedName>
        <fullName evidence="3">Uma2 family endonuclease</fullName>
    </submittedName>
</protein>
<evidence type="ECO:0000313" key="3">
    <source>
        <dbReference type="EMBL" id="GAA4954204.1"/>
    </source>
</evidence>